<name>A0A9Q0S434_9DIPT</name>
<keyword evidence="2" id="KW-1185">Reference proteome</keyword>
<dbReference type="OrthoDB" id="8251696at2759"/>
<evidence type="ECO:0000313" key="2">
    <source>
        <dbReference type="Proteomes" id="UP001151699"/>
    </source>
</evidence>
<gene>
    <name evidence="1" type="ORF">Bhyg_07568</name>
</gene>
<sequence length="174" mass="19953">MELRTKSDRKPRVGFTIKKDIALLRADLCKNPWQTGNNKWAAVKEVFKKKFNETVTIRAIKSRINILLQQYRTQGLQSKTVTEEEKSTRGGLLESIDLIIQEESAAINYEIGAEQDEFSEDGDTNEELCETIKSKTKHAENAENCTELNKKVIDLILFERNVSDTFPEIAEEEK</sequence>
<protein>
    <submittedName>
        <fullName evidence="1">Uncharacterized protein</fullName>
    </submittedName>
</protein>
<evidence type="ECO:0000313" key="1">
    <source>
        <dbReference type="EMBL" id="KAJ6642615.1"/>
    </source>
</evidence>
<dbReference type="Proteomes" id="UP001151699">
    <property type="component" value="Chromosome B"/>
</dbReference>
<reference evidence="1" key="1">
    <citation type="submission" date="2022-07" db="EMBL/GenBank/DDBJ databases">
        <authorList>
            <person name="Trinca V."/>
            <person name="Uliana J.V.C."/>
            <person name="Torres T.T."/>
            <person name="Ward R.J."/>
            <person name="Monesi N."/>
        </authorList>
    </citation>
    <scope>NUCLEOTIDE SEQUENCE</scope>
    <source>
        <strain evidence="1">HSMRA1968</strain>
        <tissue evidence="1">Whole embryos</tissue>
    </source>
</reference>
<comment type="caution">
    <text evidence="1">The sequence shown here is derived from an EMBL/GenBank/DDBJ whole genome shotgun (WGS) entry which is preliminary data.</text>
</comment>
<organism evidence="1 2">
    <name type="scientific">Pseudolycoriella hygida</name>
    <dbReference type="NCBI Taxonomy" id="35572"/>
    <lineage>
        <taxon>Eukaryota</taxon>
        <taxon>Metazoa</taxon>
        <taxon>Ecdysozoa</taxon>
        <taxon>Arthropoda</taxon>
        <taxon>Hexapoda</taxon>
        <taxon>Insecta</taxon>
        <taxon>Pterygota</taxon>
        <taxon>Neoptera</taxon>
        <taxon>Endopterygota</taxon>
        <taxon>Diptera</taxon>
        <taxon>Nematocera</taxon>
        <taxon>Sciaroidea</taxon>
        <taxon>Sciaridae</taxon>
        <taxon>Pseudolycoriella</taxon>
    </lineage>
</organism>
<accession>A0A9Q0S434</accession>
<dbReference type="AlphaFoldDB" id="A0A9Q0S434"/>
<dbReference type="EMBL" id="WJQU01000002">
    <property type="protein sequence ID" value="KAJ6642615.1"/>
    <property type="molecule type" value="Genomic_DNA"/>
</dbReference>
<proteinExistence type="predicted"/>